<feature type="signal peptide" evidence="2">
    <location>
        <begin position="1"/>
        <end position="18"/>
    </location>
</feature>
<evidence type="ECO:0000256" key="1">
    <source>
        <dbReference type="SAM" id="MobiDB-lite"/>
    </source>
</evidence>
<feature type="region of interest" description="Disordered" evidence="1">
    <location>
        <begin position="20"/>
        <end position="42"/>
    </location>
</feature>
<evidence type="ECO:0000313" key="4">
    <source>
        <dbReference type="Proteomes" id="UP000623467"/>
    </source>
</evidence>
<feature type="region of interest" description="Disordered" evidence="1">
    <location>
        <begin position="131"/>
        <end position="151"/>
    </location>
</feature>
<comment type="caution">
    <text evidence="3">The sequence shown here is derived from an EMBL/GenBank/DDBJ whole genome shotgun (WGS) entry which is preliminary data.</text>
</comment>
<dbReference type="AlphaFoldDB" id="A0A8H6Z4J3"/>
<dbReference type="OrthoDB" id="3167181at2759"/>
<protein>
    <submittedName>
        <fullName evidence="3">Uncharacterized protein</fullName>
    </submittedName>
</protein>
<proteinExistence type="predicted"/>
<keyword evidence="4" id="KW-1185">Reference proteome</keyword>
<reference evidence="3" key="1">
    <citation type="submission" date="2020-05" db="EMBL/GenBank/DDBJ databases">
        <title>Mycena genomes resolve the evolution of fungal bioluminescence.</title>
        <authorList>
            <person name="Tsai I.J."/>
        </authorList>
    </citation>
    <scope>NUCLEOTIDE SEQUENCE</scope>
    <source>
        <strain evidence="3">160909Yilan</strain>
    </source>
</reference>
<dbReference type="EMBL" id="JACAZH010000004">
    <property type="protein sequence ID" value="KAF7370597.1"/>
    <property type="molecule type" value="Genomic_DNA"/>
</dbReference>
<keyword evidence="2" id="KW-0732">Signal</keyword>
<feature type="chain" id="PRO_5034883149" evidence="2">
    <location>
        <begin position="19"/>
        <end position="223"/>
    </location>
</feature>
<organism evidence="3 4">
    <name type="scientific">Mycena sanguinolenta</name>
    <dbReference type="NCBI Taxonomy" id="230812"/>
    <lineage>
        <taxon>Eukaryota</taxon>
        <taxon>Fungi</taxon>
        <taxon>Dikarya</taxon>
        <taxon>Basidiomycota</taxon>
        <taxon>Agaricomycotina</taxon>
        <taxon>Agaricomycetes</taxon>
        <taxon>Agaricomycetidae</taxon>
        <taxon>Agaricales</taxon>
        <taxon>Marasmiineae</taxon>
        <taxon>Mycenaceae</taxon>
        <taxon>Mycena</taxon>
    </lineage>
</organism>
<gene>
    <name evidence="3" type="ORF">MSAN_00692300</name>
</gene>
<feature type="compositionally biased region" description="Basic and acidic residues" evidence="1">
    <location>
        <begin position="134"/>
        <end position="151"/>
    </location>
</feature>
<dbReference type="Proteomes" id="UP000623467">
    <property type="component" value="Unassembled WGS sequence"/>
</dbReference>
<sequence>MYFRIFAVLGLAFLLANGSPPPDKETNASRMKRGLPPLPPRFLGRNKASTTISAMPWYTQLSATSSTRIQVFAGNGSSLGYVKNSTPILGVNLDDDPSQDLHVRIVTGEPFSITFESRKFLRAPLEPGAFSPNDLRDLRESPNANKEHRVTGSHKDLARSVVWSIDSNTKELTALYSTGTKSPVFGFDEAGNKLYFMGNIGIYNSANEDSPVIPVKFYLSEDQ</sequence>
<accession>A0A8H6Z4J3</accession>
<name>A0A8H6Z4J3_9AGAR</name>
<evidence type="ECO:0000313" key="3">
    <source>
        <dbReference type="EMBL" id="KAF7370597.1"/>
    </source>
</evidence>
<evidence type="ECO:0000256" key="2">
    <source>
        <dbReference type="SAM" id="SignalP"/>
    </source>
</evidence>